<organism evidence="2 4">
    <name type="scientific">Colwellia hornerae</name>
    <dbReference type="NCBI Taxonomy" id="89402"/>
    <lineage>
        <taxon>Bacteria</taxon>
        <taxon>Pseudomonadati</taxon>
        <taxon>Pseudomonadota</taxon>
        <taxon>Gammaproteobacteria</taxon>
        <taxon>Alteromonadales</taxon>
        <taxon>Colwelliaceae</taxon>
        <taxon>Colwellia</taxon>
    </lineage>
</organism>
<comment type="caution">
    <text evidence="2">The sequence shown here is derived from an EMBL/GenBank/DDBJ whole genome shotgun (WGS) entry which is preliminary data.</text>
</comment>
<evidence type="ECO:0000313" key="3">
    <source>
        <dbReference type="Proteomes" id="UP000321525"/>
    </source>
</evidence>
<protein>
    <submittedName>
        <fullName evidence="2">Pyocin activator protein PrtN</fullName>
    </submittedName>
</protein>
<evidence type="ECO:0000313" key="1">
    <source>
        <dbReference type="EMBL" id="TWX61257.1"/>
    </source>
</evidence>
<proteinExistence type="predicted"/>
<sequence length="85" mass="9608">MNTTFMLMAQFEKALVPLSEVCDEYFGCSYRTAVNKANGGTLPIHVVRLDESNKKSPLLIHVADLASLIDKQRELAKKEWEHVNC</sequence>
<name>A0A5C6QFA9_9GAMM</name>
<dbReference type="Pfam" id="PF11112">
    <property type="entry name" value="PyocinActivator"/>
    <property type="match status" value="1"/>
</dbReference>
<dbReference type="AlphaFoldDB" id="A0A5C6QFA9"/>
<dbReference type="Proteomes" id="UP000321525">
    <property type="component" value="Unassembled WGS sequence"/>
</dbReference>
<dbReference type="RefSeq" id="WP_146798811.1">
    <property type="nucleotide sequence ID" value="NZ_VOLP01000007.1"/>
</dbReference>
<evidence type="ECO:0000313" key="2">
    <source>
        <dbReference type="EMBL" id="TWX67696.1"/>
    </source>
</evidence>
<dbReference type="InterPro" id="IPR020518">
    <property type="entry name" value="Tscrpt_reg_PrtN"/>
</dbReference>
<dbReference type="EMBL" id="VOLQ01000012">
    <property type="protein sequence ID" value="TWX67696.1"/>
    <property type="molecule type" value="Genomic_DNA"/>
</dbReference>
<dbReference type="Proteomes" id="UP000321917">
    <property type="component" value="Unassembled WGS sequence"/>
</dbReference>
<evidence type="ECO:0000313" key="4">
    <source>
        <dbReference type="Proteomes" id="UP000321917"/>
    </source>
</evidence>
<accession>A0A5C6QFA9</accession>
<reference evidence="2 4" key="1">
    <citation type="submission" date="2019-07" db="EMBL/GenBank/DDBJ databases">
        <title>Genomes of sea-ice associated Colwellia species.</title>
        <authorList>
            <person name="Bowman J.P."/>
        </authorList>
    </citation>
    <scope>NUCLEOTIDE SEQUENCE [LARGE SCALE GENOMIC DNA]</scope>
    <source>
        <strain evidence="1 3">ACAM 607</strain>
        <strain evidence="2 4">IC036</strain>
    </source>
</reference>
<gene>
    <name evidence="1" type="ORF">ESZ26_05830</name>
    <name evidence="2" type="ORF">ESZ27_08210</name>
</gene>
<dbReference type="OrthoDB" id="982642at2"/>
<dbReference type="GO" id="GO:0006355">
    <property type="term" value="P:regulation of DNA-templated transcription"/>
    <property type="evidence" value="ECO:0007669"/>
    <property type="project" value="InterPro"/>
</dbReference>
<keyword evidence="3" id="KW-1185">Reference proteome</keyword>
<dbReference type="EMBL" id="VOLR01000006">
    <property type="protein sequence ID" value="TWX61257.1"/>
    <property type="molecule type" value="Genomic_DNA"/>
</dbReference>